<dbReference type="AlphaFoldDB" id="A0A1M6I842"/>
<evidence type="ECO:0000256" key="2">
    <source>
        <dbReference type="ARBA" id="ARBA00022795"/>
    </source>
</evidence>
<comment type="similarity">
    <text evidence="1">Belongs to the FlgD family.</text>
</comment>
<sequence length="145" mass="15571">MDLNSIGNYLGAIKPGSVKDEGGAKKTGGLGMEDFLQLFSAQLKYQDMSSPMDNSEMMNQLTQVSSVTAMETMTEQMDSIVRMTTLTYASSMIGKEITISQDNVLDVPVKGIVTGAGVYNNEPCVYVNGTAYSLSKIMVVGNTND</sequence>
<protein>
    <submittedName>
        <fullName evidence="3">Flagellar basal-body rod modification protein FlgD</fullName>
    </submittedName>
</protein>
<dbReference type="GO" id="GO:0044781">
    <property type="term" value="P:bacterial-type flagellum organization"/>
    <property type="evidence" value="ECO:0007669"/>
    <property type="project" value="UniProtKB-KW"/>
</dbReference>
<proteinExistence type="inferred from homology"/>
<dbReference type="RefSeq" id="WP_073994002.1">
    <property type="nucleotide sequence ID" value="NZ_FQYT01000017.1"/>
</dbReference>
<dbReference type="STRING" id="1122934.SAMN02745691_01709"/>
<evidence type="ECO:0000256" key="1">
    <source>
        <dbReference type="ARBA" id="ARBA00010577"/>
    </source>
</evidence>
<reference evidence="3 4" key="1">
    <citation type="submission" date="2016-11" db="EMBL/GenBank/DDBJ databases">
        <authorList>
            <person name="Jaros S."/>
            <person name="Januszkiewicz K."/>
            <person name="Wedrychowicz H."/>
        </authorList>
    </citation>
    <scope>NUCLEOTIDE SEQUENCE [LARGE SCALE GENOMIC DNA]</scope>
    <source>
        <strain evidence="3 4">DSM 15970</strain>
    </source>
</reference>
<dbReference type="InterPro" id="IPR005648">
    <property type="entry name" value="FlgD"/>
</dbReference>
<keyword evidence="3" id="KW-0966">Cell projection</keyword>
<evidence type="ECO:0000313" key="3">
    <source>
        <dbReference type="EMBL" id="SHJ30640.1"/>
    </source>
</evidence>
<keyword evidence="3" id="KW-0282">Flagellum</keyword>
<dbReference type="Proteomes" id="UP000184342">
    <property type="component" value="Unassembled WGS sequence"/>
</dbReference>
<accession>A0A1M6I842</accession>
<keyword evidence="4" id="KW-1185">Reference proteome</keyword>
<dbReference type="OrthoDB" id="280334at2"/>
<gene>
    <name evidence="3" type="ORF">SAMN02745691_01709</name>
</gene>
<keyword evidence="3" id="KW-0969">Cilium</keyword>
<dbReference type="EMBL" id="FQYT01000017">
    <property type="protein sequence ID" value="SHJ30640.1"/>
    <property type="molecule type" value="Genomic_DNA"/>
</dbReference>
<evidence type="ECO:0000313" key="4">
    <source>
        <dbReference type="Proteomes" id="UP000184342"/>
    </source>
</evidence>
<keyword evidence="2" id="KW-1005">Bacterial flagellum biogenesis</keyword>
<dbReference type="Pfam" id="PF03963">
    <property type="entry name" value="FlgD"/>
    <property type="match status" value="1"/>
</dbReference>
<organism evidence="3 4">
    <name type="scientific">Parasporobacterium paucivorans DSM 15970</name>
    <dbReference type="NCBI Taxonomy" id="1122934"/>
    <lineage>
        <taxon>Bacteria</taxon>
        <taxon>Bacillati</taxon>
        <taxon>Bacillota</taxon>
        <taxon>Clostridia</taxon>
        <taxon>Lachnospirales</taxon>
        <taxon>Lachnospiraceae</taxon>
        <taxon>Parasporobacterium</taxon>
    </lineage>
</organism>
<name>A0A1M6I842_9FIRM</name>